<feature type="domain" description="EF-hand" evidence="6">
    <location>
        <begin position="613"/>
        <end position="648"/>
    </location>
</feature>
<feature type="region of interest" description="Disordered" evidence="4">
    <location>
        <begin position="1"/>
        <end position="323"/>
    </location>
</feature>
<dbReference type="SUPFAM" id="SSF47473">
    <property type="entry name" value="EF-hand"/>
    <property type="match status" value="2"/>
</dbReference>
<evidence type="ECO:0000313" key="8">
    <source>
        <dbReference type="Proteomes" id="UP000002630"/>
    </source>
</evidence>
<feature type="domain" description="EF-hand" evidence="6">
    <location>
        <begin position="485"/>
        <end position="520"/>
    </location>
</feature>
<dbReference type="AlphaFoldDB" id="D7FII4"/>
<reference evidence="7 8" key="1">
    <citation type="journal article" date="2010" name="Nature">
        <title>The Ectocarpus genome and the independent evolution of multicellularity in brown algae.</title>
        <authorList>
            <person name="Cock J.M."/>
            <person name="Sterck L."/>
            <person name="Rouze P."/>
            <person name="Scornet D."/>
            <person name="Allen A.E."/>
            <person name="Amoutzias G."/>
            <person name="Anthouard V."/>
            <person name="Artiguenave F."/>
            <person name="Aury J.M."/>
            <person name="Badger J.H."/>
            <person name="Beszteri B."/>
            <person name="Billiau K."/>
            <person name="Bonnet E."/>
            <person name="Bothwell J.H."/>
            <person name="Bowler C."/>
            <person name="Boyen C."/>
            <person name="Brownlee C."/>
            <person name="Carrano C.J."/>
            <person name="Charrier B."/>
            <person name="Cho G.Y."/>
            <person name="Coelho S.M."/>
            <person name="Collen J."/>
            <person name="Corre E."/>
            <person name="Da Silva C."/>
            <person name="Delage L."/>
            <person name="Delaroque N."/>
            <person name="Dittami S.M."/>
            <person name="Doulbeau S."/>
            <person name="Elias M."/>
            <person name="Farnham G."/>
            <person name="Gachon C.M."/>
            <person name="Gschloessl B."/>
            <person name="Heesch S."/>
            <person name="Jabbari K."/>
            <person name="Jubin C."/>
            <person name="Kawai H."/>
            <person name="Kimura K."/>
            <person name="Kloareg B."/>
            <person name="Kupper F.C."/>
            <person name="Lang D."/>
            <person name="Le Bail A."/>
            <person name="Leblanc C."/>
            <person name="Lerouge P."/>
            <person name="Lohr M."/>
            <person name="Lopez P.J."/>
            <person name="Martens C."/>
            <person name="Maumus F."/>
            <person name="Michel G."/>
            <person name="Miranda-Saavedra D."/>
            <person name="Morales J."/>
            <person name="Moreau H."/>
            <person name="Motomura T."/>
            <person name="Nagasato C."/>
            <person name="Napoli C.A."/>
            <person name="Nelson D.R."/>
            <person name="Nyvall-Collen P."/>
            <person name="Peters A.F."/>
            <person name="Pommier C."/>
            <person name="Potin P."/>
            <person name="Poulain J."/>
            <person name="Quesneville H."/>
            <person name="Read B."/>
            <person name="Rensing S.A."/>
            <person name="Ritter A."/>
            <person name="Rousvoal S."/>
            <person name="Samanta M."/>
            <person name="Samson G."/>
            <person name="Schroeder D.C."/>
            <person name="Segurens B."/>
            <person name="Strittmatter M."/>
            <person name="Tonon T."/>
            <person name="Tregear J.W."/>
            <person name="Valentin K."/>
            <person name="von Dassow P."/>
            <person name="Yamagishi T."/>
            <person name="Van de Peer Y."/>
            <person name="Wincker P."/>
        </authorList>
    </citation>
    <scope>NUCLEOTIDE SEQUENCE [LARGE SCALE GENOMIC DNA]</scope>
    <source>
        <strain evidence="8">Ec32 / CCAP1310/4</strain>
    </source>
</reference>
<dbReference type="InterPro" id="IPR002048">
    <property type="entry name" value="EF_hand_dom"/>
</dbReference>
<sequence length="763" mass="79377">MSAPSGPPRGPPPRGPPPRGPPPRGPPPGAPGSPQGAPARGPPPRGPPPRGAPPGMAPAPGAPQSPPPRGPPPRGPPPRAAANRSPWARSTTEPTRQRPATSRSTAKGTSTGHGSRHGPRHGSSQRPPTHGGTTSWRSRDAPGNAGAGAAAWITQGPPSTRTTSRGTRGTRSTARPAERATAERATTQPVRINDNRDLRRGPPPGMAPGAAPARGPPGMPPGMQARGMPPGSPRGPPPGMAPPGPGAMVVAGPGGAGRGPPPRGPPPRGPPPRGPPSGPPRGMPPRGPPPRGPPPRGPPPGRGPPAPPPGSKMGSEPPRPAAAPKFGHLIVKCVKGIELKAGSGMFGKADPYCKVVIGTQEFSTRPHKTGGKNPVWNEEHAFEISSEKEAMIEIFDKENVGQDKFMGELKVNIMDWVSKGSFKGDLEMLDKSGNGVGKIHVAVKFERPGAAGAGPGLSAGPVVATGARPAGAPKAQGTRDPNSKFSDEEIWEAFVAFDLDKNKFVGAAEIRHVLVNIGEQVTDDEVDEMIRMVDKDGDGQVSFTEFYEMVTGGNSPPPGLGGTGGVAAGGGGAPGGGTALATTAPLGQNVVQQRNKKKQAMDDFARDNNIKPESIKKAYKRFQATDKDSTGMIDYTEFCEIMQVDPSPQCEGLFQLFDGDRSGQIDVREFMISLTNFAGASKDDKLKFAFMIFDEDGNGVITKQELARILKANHMAQSEAEVARKTDTIMAQADKDGDGVVTFDEFVIVCKKFPNILFPSTGK</sequence>
<feature type="domain" description="EF-hand" evidence="6">
    <location>
        <begin position="681"/>
        <end position="716"/>
    </location>
</feature>
<dbReference type="Pfam" id="PF00168">
    <property type="entry name" value="C2"/>
    <property type="match status" value="1"/>
</dbReference>
<dbReference type="Gene3D" id="2.60.40.150">
    <property type="entry name" value="C2 domain"/>
    <property type="match status" value="1"/>
</dbReference>
<dbReference type="PRINTS" id="PR00450">
    <property type="entry name" value="RECOVERIN"/>
</dbReference>
<dbReference type="InterPro" id="IPR000008">
    <property type="entry name" value="C2_dom"/>
</dbReference>
<dbReference type="InParanoid" id="D7FII4"/>
<dbReference type="CDD" id="cd00030">
    <property type="entry name" value="C2"/>
    <property type="match status" value="1"/>
</dbReference>
<keyword evidence="2" id="KW-0677">Repeat</keyword>
<dbReference type="InterPro" id="IPR011992">
    <property type="entry name" value="EF-hand-dom_pair"/>
</dbReference>
<feature type="compositionally biased region" description="Pro residues" evidence="4">
    <location>
        <begin position="230"/>
        <end position="245"/>
    </location>
</feature>
<keyword evidence="1" id="KW-0479">Metal-binding</keyword>
<dbReference type="SMART" id="SM00054">
    <property type="entry name" value="EFh"/>
    <property type="match status" value="6"/>
</dbReference>
<dbReference type="InterPro" id="IPR035892">
    <property type="entry name" value="C2_domain_sf"/>
</dbReference>
<evidence type="ECO:0000313" key="7">
    <source>
        <dbReference type="EMBL" id="CBJ28807.1"/>
    </source>
</evidence>
<dbReference type="Proteomes" id="UP000002630">
    <property type="component" value="Linkage Group LG22"/>
</dbReference>
<evidence type="ECO:0000259" key="6">
    <source>
        <dbReference type="PROSITE" id="PS50222"/>
    </source>
</evidence>
<dbReference type="CDD" id="cd00051">
    <property type="entry name" value="EFh"/>
    <property type="match status" value="2"/>
</dbReference>
<dbReference type="STRING" id="2880.D7FII4"/>
<keyword evidence="3" id="KW-0106">Calcium</keyword>
<dbReference type="Gene3D" id="1.10.238.10">
    <property type="entry name" value="EF-hand"/>
    <property type="match status" value="2"/>
</dbReference>
<keyword evidence="8" id="KW-1185">Reference proteome</keyword>
<dbReference type="GO" id="GO:0005509">
    <property type="term" value="F:calcium ion binding"/>
    <property type="evidence" value="ECO:0007669"/>
    <property type="project" value="InterPro"/>
</dbReference>
<dbReference type="eggNOG" id="KOG0034">
    <property type="taxonomic scope" value="Eukaryota"/>
</dbReference>
<dbReference type="Pfam" id="PF13202">
    <property type="entry name" value="EF-hand_5"/>
    <property type="match status" value="1"/>
</dbReference>
<evidence type="ECO:0000256" key="2">
    <source>
        <dbReference type="ARBA" id="ARBA00022737"/>
    </source>
</evidence>
<feature type="domain" description="EF-hand" evidence="6">
    <location>
        <begin position="521"/>
        <end position="556"/>
    </location>
</feature>
<dbReference type="FunFam" id="1.10.238.10:FF:000003">
    <property type="entry name" value="Calmodulin A"/>
    <property type="match status" value="2"/>
</dbReference>
<dbReference type="SUPFAM" id="SSF49562">
    <property type="entry name" value="C2 domain (Calcium/lipid-binding domain, CaLB)"/>
    <property type="match status" value="1"/>
</dbReference>
<dbReference type="OrthoDB" id="191686at2759"/>
<evidence type="ECO:0000256" key="3">
    <source>
        <dbReference type="ARBA" id="ARBA00022837"/>
    </source>
</evidence>
<accession>D7FII4</accession>
<feature type="domain" description="C2" evidence="5">
    <location>
        <begin position="308"/>
        <end position="426"/>
    </location>
</feature>
<dbReference type="eggNOG" id="KOG0027">
    <property type="taxonomic scope" value="Eukaryota"/>
</dbReference>
<feature type="compositionally biased region" description="Pro residues" evidence="4">
    <location>
        <begin position="1"/>
        <end position="31"/>
    </location>
</feature>
<dbReference type="OMA" id="YAMVTKG"/>
<gene>
    <name evidence="7" type="ORF">Esi_0120_0070</name>
</gene>
<evidence type="ECO:0000259" key="5">
    <source>
        <dbReference type="PROSITE" id="PS50004"/>
    </source>
</evidence>
<dbReference type="PROSITE" id="PS50004">
    <property type="entry name" value="C2"/>
    <property type="match status" value="1"/>
</dbReference>
<feature type="region of interest" description="Disordered" evidence="4">
    <location>
        <begin position="462"/>
        <end position="484"/>
    </location>
</feature>
<organism evidence="7 8">
    <name type="scientific">Ectocarpus siliculosus</name>
    <name type="common">Brown alga</name>
    <name type="synonym">Conferva siliculosa</name>
    <dbReference type="NCBI Taxonomy" id="2880"/>
    <lineage>
        <taxon>Eukaryota</taxon>
        <taxon>Sar</taxon>
        <taxon>Stramenopiles</taxon>
        <taxon>Ochrophyta</taxon>
        <taxon>PX clade</taxon>
        <taxon>Phaeophyceae</taxon>
        <taxon>Ectocarpales</taxon>
        <taxon>Ectocarpaceae</taxon>
        <taxon>Ectocarpus</taxon>
    </lineage>
</organism>
<protein>
    <submittedName>
        <fullName evidence="7">Uncharacterized protein</fullName>
    </submittedName>
</protein>
<feature type="domain" description="EF-hand" evidence="6">
    <location>
        <begin position="721"/>
        <end position="756"/>
    </location>
</feature>
<dbReference type="InterPro" id="IPR018247">
    <property type="entry name" value="EF_Hand_1_Ca_BS"/>
</dbReference>
<dbReference type="EMBL" id="FN647878">
    <property type="protein sequence ID" value="CBJ28807.1"/>
    <property type="molecule type" value="Genomic_DNA"/>
</dbReference>
<feature type="domain" description="EF-hand" evidence="6">
    <location>
        <begin position="649"/>
        <end position="680"/>
    </location>
</feature>
<evidence type="ECO:0000256" key="4">
    <source>
        <dbReference type="SAM" id="MobiDB-lite"/>
    </source>
</evidence>
<name>D7FII4_ECTSI</name>
<dbReference type="PROSITE" id="PS50222">
    <property type="entry name" value="EF_HAND_2"/>
    <property type="match status" value="6"/>
</dbReference>
<dbReference type="PROSITE" id="PS00018">
    <property type="entry name" value="EF_HAND_1"/>
    <property type="match status" value="6"/>
</dbReference>
<evidence type="ECO:0000256" key="1">
    <source>
        <dbReference type="ARBA" id="ARBA00022723"/>
    </source>
</evidence>
<proteinExistence type="predicted"/>
<feature type="compositionally biased region" description="Pro residues" evidence="4">
    <location>
        <begin position="259"/>
        <end position="310"/>
    </location>
</feature>
<dbReference type="PANTHER" id="PTHR45942">
    <property type="entry name" value="PROTEIN PHOSPATASE 3 REGULATORY SUBUNIT B ALPHA ISOFORM TYPE 1"/>
    <property type="match status" value="1"/>
</dbReference>
<dbReference type="SMART" id="SM00239">
    <property type="entry name" value="C2"/>
    <property type="match status" value="1"/>
</dbReference>
<feature type="compositionally biased region" description="Polar residues" evidence="4">
    <location>
        <begin position="88"/>
        <end position="110"/>
    </location>
</feature>
<dbReference type="EMBL" id="FN649747">
    <property type="protein sequence ID" value="CBJ28807.1"/>
    <property type="molecule type" value="Genomic_DNA"/>
</dbReference>
<feature type="compositionally biased region" description="Pro residues" evidence="4">
    <location>
        <begin position="40"/>
        <end position="79"/>
    </location>
</feature>
<feature type="compositionally biased region" description="Low complexity" evidence="4">
    <location>
        <begin position="141"/>
        <end position="175"/>
    </location>
</feature>
<dbReference type="Pfam" id="PF13499">
    <property type="entry name" value="EF-hand_7"/>
    <property type="match status" value="2"/>
</dbReference>